<dbReference type="FunFam" id="2.40.50.100:FF:000003">
    <property type="entry name" value="Acetyl-CoA carboxylase biotin carboxyl carrier protein"/>
    <property type="match status" value="1"/>
</dbReference>
<comment type="function">
    <text evidence="2">Pyruvate carboxylase catalyzes a 2-step reaction, involving the ATP-dependent carboxylation of the covalently attached biotin in the first step and the transfer of the carboxyl group to pyruvate in the second.</text>
</comment>
<dbReference type="Gene3D" id="3.30.470.20">
    <property type="entry name" value="ATP-grasp fold, B domain"/>
    <property type="match status" value="1"/>
</dbReference>
<dbReference type="InterPro" id="IPR005481">
    <property type="entry name" value="BC-like_N"/>
</dbReference>
<evidence type="ECO:0000313" key="24">
    <source>
        <dbReference type="Proteomes" id="UP000481288"/>
    </source>
</evidence>
<evidence type="ECO:0000256" key="15">
    <source>
        <dbReference type="PIRSR" id="PIRSR001594-2"/>
    </source>
</evidence>
<dbReference type="GO" id="GO:0046872">
    <property type="term" value="F:metal ion binding"/>
    <property type="evidence" value="ECO:0007669"/>
    <property type="project" value="UniProtKB-KW"/>
</dbReference>
<evidence type="ECO:0000256" key="6">
    <source>
        <dbReference type="ARBA" id="ARBA00022598"/>
    </source>
</evidence>
<feature type="active site" evidence="14">
    <location>
        <position position="375"/>
    </location>
</feature>
<keyword evidence="9 13" id="KW-0067">ATP-binding</keyword>
<evidence type="ECO:0000256" key="16">
    <source>
        <dbReference type="PIRSR" id="PIRSR001594-3"/>
    </source>
</evidence>
<feature type="binding site" evidence="16">
    <location>
        <position position="782"/>
    </location>
    <ligand>
        <name>Mn(2+)</name>
        <dbReference type="ChEBI" id="CHEBI:29035"/>
    </ligand>
</feature>
<feature type="region of interest" description="Disordered" evidence="18">
    <location>
        <begin position="1"/>
        <end position="23"/>
    </location>
</feature>
<keyword evidence="8 13" id="KW-0547">Nucleotide-binding</keyword>
<accession>A0A7D8YQY0</accession>
<dbReference type="PROSITE" id="PS00867">
    <property type="entry name" value="CPSASE_2"/>
    <property type="match status" value="1"/>
</dbReference>
<dbReference type="PROSITE" id="PS00188">
    <property type="entry name" value="BIOTIN"/>
    <property type="match status" value="1"/>
</dbReference>
<comment type="pathway">
    <text evidence="3">Carbohydrate biosynthesis; gluconeogenesis.</text>
</comment>
<evidence type="ECO:0000256" key="2">
    <source>
        <dbReference type="ARBA" id="ARBA00002380"/>
    </source>
</evidence>
<dbReference type="InterPro" id="IPR011764">
    <property type="entry name" value="Biotin_carboxylation_dom"/>
</dbReference>
<keyword evidence="24" id="KW-1185">Reference proteome</keyword>
<evidence type="ECO:0000256" key="14">
    <source>
        <dbReference type="PIRSR" id="PIRSR001594-1"/>
    </source>
</evidence>
<dbReference type="FunFam" id="3.10.600.10:FF:000002">
    <property type="entry name" value="Pyruvate carboxylase"/>
    <property type="match status" value="1"/>
</dbReference>
<evidence type="ECO:0000256" key="3">
    <source>
        <dbReference type="ARBA" id="ARBA00004742"/>
    </source>
</evidence>
<dbReference type="Pfam" id="PF02436">
    <property type="entry name" value="PYC_OADA"/>
    <property type="match status" value="1"/>
</dbReference>
<keyword evidence="11" id="KW-0511">Multifunctional enzyme</keyword>
<dbReference type="PROSITE" id="PS50968">
    <property type="entry name" value="BIOTINYL_LIPOYL"/>
    <property type="match status" value="1"/>
</dbReference>
<dbReference type="InterPro" id="IPR005482">
    <property type="entry name" value="Biotin_COase_C"/>
</dbReference>
<dbReference type="SUPFAM" id="SSF89000">
    <property type="entry name" value="post-HMGL domain-like"/>
    <property type="match status" value="1"/>
</dbReference>
<gene>
    <name evidence="23" type="primary">pyc_0</name>
    <name evidence="23" type="ORF">LCER1_G003139</name>
</gene>
<dbReference type="SUPFAM" id="SSF52440">
    <property type="entry name" value="PreATP-grasp domain"/>
    <property type="match status" value="1"/>
</dbReference>
<keyword evidence="7 16" id="KW-0479">Metal-binding</keyword>
<dbReference type="Pfam" id="PF00364">
    <property type="entry name" value="Biotin_lipoyl"/>
    <property type="match status" value="1"/>
</dbReference>
<dbReference type="InterPro" id="IPR005930">
    <property type="entry name" value="Pyruv_COase"/>
</dbReference>
<keyword evidence="23" id="KW-0670">Pyruvate</keyword>
<dbReference type="Gene3D" id="2.40.50.100">
    <property type="match status" value="1"/>
</dbReference>
<sequence length="1131" mass="123508">MADQHDPNGAYSEVFEEGSDLKHPQTVHRIRANSSIMQLKKILGERLKPQPLSQLTGANANLVACSCQSRRNSHTNFHSKRSQYSGKYYAGLLVFGIDRLAVMRTDLACTGKIITILTAIVSAEADEAYVIGKRGQYTPVGAYLAGDEIIKIALEHGVQMIHPGYGFLSENAGFARNVEKAGLIFVGPSPEVIDALGDKVSARTLAIKAGVPVVPGTEGAVDKFEDVKQFTDEYGFPIIIKAAYGGGGRGMRVVREQETLEDSFNRATSEAKSAFGNGTVFVERFLDKPKHIEVQLLGDNQGNIVHLYERDCSVQRRHQKVVELAPAKDLPADVRDSLLADAVKLAKSVNYRNAGTAEFLVDQKNRYYFIEINPRIQVEHTITEEITGIDIIAAQIQIAAGATLAQLGLTQDRISTRGFAIQCRITTEDPAKQFSPDTGKIEVYRSAGGNGVRLDGGNGFAGAIITPHYDSMLVKCTCHGSTYEIARRKMIRALVEFRIRGVKTNIPFLATLLTHPTFIEGNCWTTFIDDTPELFDLVGSQNRAQKLLAYLGDMAVNGSSIKGQIGEPKFKGDIIMPQLLTEDGKPLDVSEPCKKGWRNVLVEEGPEAFAQAVRKNTGCLLMDTTWRDAHQSLLATRVRTVDLLNIAKETSHAYSNLYSLECWGGATFDVAMRFLYEDPWDRLRKMRKLIPNIPFQMLLRGANGVAYSSLPDNAIYHFCEQAKKHGVDIFRVFDALNDIDQLEIHVLGIKDMAGVLKPKAATLLVGSIRKKYPDLPIHVHTHDSAGTGVASMVACANAGADVVDTATDSLSGMTSQPSVGAVLASLEGSDLDPGLDVHHAYEQANDLLGDIVKVTPTSKVVGDLAQFMVSNKLNFDSVQKRAGELDFPGSVLEFFEGLMGQPYGGFPEPLRTNALRGRRKLEKRPGLTLEPFDLQKIKKDIHTNWGSVTECDVASYAMYPKVFEDYRKFIAKYGDLSVLPTRYFLSAPEIGEEFHVELEKGKVLILKLLAVGPLSDTTGQREVFYEVNGEVRQVTVDDNKAAVENTARPKADPGDSSQVGAPMSGVVVEIRVHEGGEVKKGDPIAVLSAMKMEMVISAPHAGKVGSIQIKEGDSVGGADLICKIGKPAESK</sequence>
<evidence type="ECO:0000259" key="22">
    <source>
        <dbReference type="PROSITE" id="PS50991"/>
    </source>
</evidence>
<dbReference type="GO" id="GO:0004736">
    <property type="term" value="F:pyruvate carboxylase activity"/>
    <property type="evidence" value="ECO:0007669"/>
    <property type="project" value="UniProtKB-EC"/>
</dbReference>
<feature type="binding site" evidence="15">
    <location>
        <position position="199"/>
    </location>
    <ligand>
        <name>ATP</name>
        <dbReference type="ChEBI" id="CHEBI:30616"/>
    </ligand>
</feature>
<comment type="function">
    <text evidence="13">Catalyzes a 2-step reaction, involving the ATP-dependent carboxylation of the covalently attached biotin in the first step and the transfer of the carboxyl group to pyruvate in the second.</text>
</comment>
<feature type="domain" description="Pyruvate carboxyltransferase" evidence="22">
    <location>
        <begin position="747"/>
        <end position="841"/>
    </location>
</feature>
<feature type="binding site" evidence="15">
    <location>
        <position position="855"/>
    </location>
    <ligand>
        <name>substrate</name>
    </ligand>
</feature>
<dbReference type="InterPro" id="IPR013785">
    <property type="entry name" value="Aldolase_TIM"/>
</dbReference>
<evidence type="ECO:0000256" key="5">
    <source>
        <dbReference type="ARBA" id="ARBA00022432"/>
    </source>
</evidence>
<dbReference type="Pfam" id="PF02786">
    <property type="entry name" value="CPSase_L_D2"/>
    <property type="match status" value="1"/>
</dbReference>
<evidence type="ECO:0000256" key="17">
    <source>
        <dbReference type="PIRSR" id="PIRSR001594-4"/>
    </source>
</evidence>
<dbReference type="FunFam" id="3.30.1490.20:FF:000018">
    <property type="entry name" value="Biotin carboxylase"/>
    <property type="match status" value="1"/>
</dbReference>
<dbReference type="UniPathway" id="UPA00138"/>
<comment type="caution">
    <text evidence="23">The sequence shown here is derived from an EMBL/GenBank/DDBJ whole genome shotgun (WGS) entry which is preliminary data.</text>
</comment>
<comment type="cofactor">
    <cofactor evidence="1 13">
        <name>biotin</name>
        <dbReference type="ChEBI" id="CHEBI:57586"/>
    </cofactor>
</comment>
<evidence type="ECO:0000256" key="8">
    <source>
        <dbReference type="ARBA" id="ARBA00022741"/>
    </source>
</evidence>
<dbReference type="PROSITE" id="PS50979">
    <property type="entry name" value="BC"/>
    <property type="match status" value="1"/>
</dbReference>
<reference evidence="23 24" key="1">
    <citation type="submission" date="2018-05" db="EMBL/GenBank/DDBJ databases">
        <title>Whole genome sequencing for identification of molecular markers to develop diagnostic detection tools for the regulated plant pathogen Lachnellula willkommii.</title>
        <authorList>
            <person name="Giroux E."/>
            <person name="Bilodeau G."/>
        </authorList>
    </citation>
    <scope>NUCLEOTIDE SEQUENCE [LARGE SCALE GENOMIC DNA]</scope>
    <source>
        <strain evidence="23 24">CBS 625.97</strain>
    </source>
</reference>
<dbReference type="Pfam" id="PF00289">
    <property type="entry name" value="Biotin_carb_N"/>
    <property type="match status" value="1"/>
</dbReference>
<evidence type="ECO:0000313" key="23">
    <source>
        <dbReference type="EMBL" id="TVY52679.1"/>
    </source>
</evidence>
<keyword evidence="5" id="KW-0312">Gluconeogenesis</keyword>
<dbReference type="InterPro" id="IPR011761">
    <property type="entry name" value="ATP-grasp"/>
</dbReference>
<dbReference type="Gene3D" id="3.10.600.10">
    <property type="entry name" value="pyruvate carboxylase f1077a mutant domain"/>
    <property type="match status" value="1"/>
</dbReference>
<evidence type="ECO:0000259" key="20">
    <source>
        <dbReference type="PROSITE" id="PS50975"/>
    </source>
</evidence>
<feature type="binding site" evidence="15">
    <location>
        <position position="318"/>
    </location>
    <ligand>
        <name>ATP</name>
        <dbReference type="ChEBI" id="CHEBI:30616"/>
    </ligand>
</feature>
<name>A0A7D8YQY0_9HELO</name>
<dbReference type="CDD" id="cd06850">
    <property type="entry name" value="biotinyl_domain"/>
    <property type="match status" value="1"/>
</dbReference>
<keyword evidence="6 13" id="KW-0436">Ligase</keyword>
<dbReference type="SUPFAM" id="SSF51569">
    <property type="entry name" value="Aldolase"/>
    <property type="match status" value="1"/>
</dbReference>
<evidence type="ECO:0000256" key="7">
    <source>
        <dbReference type="ARBA" id="ARBA00022723"/>
    </source>
</evidence>
<keyword evidence="10 13" id="KW-0092">Biotin</keyword>
<evidence type="ECO:0000256" key="10">
    <source>
        <dbReference type="ARBA" id="ARBA00023267"/>
    </source>
</evidence>
<dbReference type="InterPro" id="IPR000891">
    <property type="entry name" value="PYR_CT"/>
</dbReference>
<dbReference type="Pfam" id="PF02785">
    <property type="entry name" value="Biotin_carb_C"/>
    <property type="match status" value="1"/>
</dbReference>
<dbReference type="PIRSF" id="PIRSF001594">
    <property type="entry name" value="Pyruv_carbox"/>
    <property type="match status" value="1"/>
</dbReference>
<dbReference type="Gene3D" id="1.10.472.90">
    <property type="entry name" value="Conserved carboxylase domain"/>
    <property type="match status" value="1"/>
</dbReference>
<dbReference type="SUPFAM" id="SSF51246">
    <property type="entry name" value="Rudiment single hybrid motif"/>
    <property type="match status" value="1"/>
</dbReference>
<dbReference type="PROSITE" id="PS00866">
    <property type="entry name" value="CPSASE_1"/>
    <property type="match status" value="1"/>
</dbReference>
<evidence type="ECO:0000256" key="13">
    <source>
        <dbReference type="PIRNR" id="PIRNR001594"/>
    </source>
</evidence>
<dbReference type="Proteomes" id="UP000481288">
    <property type="component" value="Unassembled WGS sequence"/>
</dbReference>
<evidence type="ECO:0000256" key="12">
    <source>
        <dbReference type="ARBA" id="ARBA00049382"/>
    </source>
</evidence>
<feature type="domain" description="Lipoyl-binding" evidence="19">
    <location>
        <begin position="1050"/>
        <end position="1125"/>
    </location>
</feature>
<evidence type="ECO:0000259" key="21">
    <source>
        <dbReference type="PROSITE" id="PS50979"/>
    </source>
</evidence>
<dbReference type="EC" id="6.4.1.1" evidence="4 13"/>
<dbReference type="SUPFAM" id="SSF51230">
    <property type="entry name" value="Single hybrid motif"/>
    <property type="match status" value="1"/>
</dbReference>
<feature type="domain" description="Biotin carboxylation" evidence="21">
    <location>
        <begin position="51"/>
        <end position="533"/>
    </location>
</feature>
<evidence type="ECO:0000256" key="4">
    <source>
        <dbReference type="ARBA" id="ARBA00013057"/>
    </source>
</evidence>
<feature type="binding site" evidence="16">
    <location>
        <position position="628"/>
    </location>
    <ligand>
        <name>Mn(2+)</name>
        <dbReference type="ChEBI" id="CHEBI:29035"/>
    </ligand>
</feature>
<dbReference type="InterPro" id="IPR055268">
    <property type="entry name" value="PCB-like"/>
</dbReference>
<dbReference type="PROSITE" id="PS50975">
    <property type="entry name" value="ATP_GRASP"/>
    <property type="match status" value="1"/>
</dbReference>
<feature type="modified residue" description="N6-biotinyllysine" evidence="17">
    <location>
        <position position="1091"/>
    </location>
</feature>
<dbReference type="SMART" id="SM00878">
    <property type="entry name" value="Biotin_carb_C"/>
    <property type="match status" value="1"/>
</dbReference>
<dbReference type="InterPro" id="IPR003379">
    <property type="entry name" value="Carboxylase_cons_dom"/>
</dbReference>
<dbReference type="OrthoDB" id="196847at2759"/>
<dbReference type="PROSITE" id="PS50991">
    <property type="entry name" value="PYR_CT"/>
    <property type="match status" value="1"/>
</dbReference>
<feature type="domain" description="ATP-grasp" evidence="20">
    <location>
        <begin position="203"/>
        <end position="400"/>
    </location>
</feature>
<evidence type="ECO:0000256" key="1">
    <source>
        <dbReference type="ARBA" id="ARBA00001953"/>
    </source>
</evidence>
<dbReference type="PANTHER" id="PTHR43778:SF2">
    <property type="entry name" value="PYRUVATE CARBOXYLASE, MITOCHONDRIAL"/>
    <property type="match status" value="1"/>
</dbReference>
<dbReference type="CDD" id="cd07937">
    <property type="entry name" value="DRE_TIM_PC_TC_5S"/>
    <property type="match status" value="1"/>
</dbReference>
<dbReference type="InterPro" id="IPR011053">
    <property type="entry name" value="Single_hybrid_motif"/>
</dbReference>
<dbReference type="InterPro" id="IPR011054">
    <property type="entry name" value="Rudment_hybrid_motif"/>
</dbReference>
<comment type="catalytic activity">
    <reaction evidence="12 13">
        <text>hydrogencarbonate + pyruvate + ATP = oxaloacetate + ADP + phosphate + H(+)</text>
        <dbReference type="Rhea" id="RHEA:20844"/>
        <dbReference type="ChEBI" id="CHEBI:15361"/>
        <dbReference type="ChEBI" id="CHEBI:15378"/>
        <dbReference type="ChEBI" id="CHEBI:16452"/>
        <dbReference type="ChEBI" id="CHEBI:17544"/>
        <dbReference type="ChEBI" id="CHEBI:30616"/>
        <dbReference type="ChEBI" id="CHEBI:43474"/>
        <dbReference type="ChEBI" id="CHEBI:456216"/>
        <dbReference type="EC" id="6.4.1.1"/>
    </reaction>
</comment>
<protein>
    <recommendedName>
        <fullName evidence="4 13">Pyruvate carboxylase</fullName>
        <ecNumber evidence="4 13">6.4.1.1</ecNumber>
    </recommendedName>
</protein>
<dbReference type="FunFam" id="3.30.470.20:FF:000012">
    <property type="entry name" value="Pyruvate carboxylase"/>
    <property type="match status" value="1"/>
</dbReference>
<feature type="modified residue" description="N6-carboxylysine" evidence="17">
    <location>
        <position position="750"/>
    </location>
</feature>
<feature type="binding site" evidence="16">
    <location>
        <position position="780"/>
    </location>
    <ligand>
        <name>Mn(2+)</name>
        <dbReference type="ChEBI" id="CHEBI:29035"/>
    </ligand>
</feature>
<dbReference type="PANTHER" id="PTHR43778">
    <property type="entry name" value="PYRUVATE CARBOXYLASE"/>
    <property type="match status" value="1"/>
</dbReference>
<dbReference type="InterPro" id="IPR005479">
    <property type="entry name" value="CPAse_ATP-bd"/>
</dbReference>
<feature type="binding site" evidence="15">
    <location>
        <position position="700"/>
    </location>
    <ligand>
        <name>substrate</name>
    </ligand>
</feature>
<dbReference type="AlphaFoldDB" id="A0A7D8YQY0"/>
<dbReference type="InterPro" id="IPR001882">
    <property type="entry name" value="Biotin_BS"/>
</dbReference>
<dbReference type="EMBL" id="QGMG01000568">
    <property type="protein sequence ID" value="TVY52679.1"/>
    <property type="molecule type" value="Genomic_DNA"/>
</dbReference>
<dbReference type="GO" id="GO:0005524">
    <property type="term" value="F:ATP binding"/>
    <property type="evidence" value="ECO:0007669"/>
    <property type="project" value="UniProtKB-UniRule"/>
</dbReference>
<evidence type="ECO:0000256" key="9">
    <source>
        <dbReference type="ARBA" id="ARBA00022840"/>
    </source>
</evidence>
<evidence type="ECO:0000259" key="19">
    <source>
        <dbReference type="PROSITE" id="PS50968"/>
    </source>
</evidence>
<evidence type="ECO:0000256" key="11">
    <source>
        <dbReference type="ARBA" id="ARBA00023268"/>
    </source>
</evidence>
<dbReference type="GO" id="GO:0006094">
    <property type="term" value="P:gluconeogenesis"/>
    <property type="evidence" value="ECO:0007669"/>
    <property type="project" value="UniProtKB-UniPathway"/>
</dbReference>
<dbReference type="SUPFAM" id="SSF56059">
    <property type="entry name" value="Glutathione synthetase ATP-binding domain-like"/>
    <property type="match status" value="1"/>
</dbReference>
<feature type="binding site" evidence="15">
    <location>
        <position position="283"/>
    </location>
    <ligand>
        <name>ATP</name>
        <dbReference type="ChEBI" id="CHEBI:30616"/>
    </ligand>
</feature>
<dbReference type="InterPro" id="IPR016185">
    <property type="entry name" value="PreATP-grasp_dom_sf"/>
</dbReference>
<proteinExistence type="predicted"/>
<dbReference type="InterPro" id="IPR000089">
    <property type="entry name" value="Biotin_lipoyl"/>
</dbReference>
<feature type="binding site" description="via carbamate group" evidence="16">
    <location>
        <position position="750"/>
    </location>
    <ligand>
        <name>Mn(2+)</name>
        <dbReference type="ChEBI" id="CHEBI:29035"/>
    </ligand>
</feature>
<dbReference type="Gene3D" id="3.20.20.70">
    <property type="entry name" value="Aldolase class I"/>
    <property type="match status" value="2"/>
</dbReference>
<dbReference type="GO" id="GO:0005737">
    <property type="term" value="C:cytoplasm"/>
    <property type="evidence" value="ECO:0007669"/>
    <property type="project" value="TreeGrafter"/>
</dbReference>
<evidence type="ECO:0000256" key="18">
    <source>
        <dbReference type="SAM" id="MobiDB-lite"/>
    </source>
</evidence>
<organism evidence="23 24">
    <name type="scientific">Lachnellula cervina</name>
    <dbReference type="NCBI Taxonomy" id="1316786"/>
    <lineage>
        <taxon>Eukaryota</taxon>
        <taxon>Fungi</taxon>
        <taxon>Dikarya</taxon>
        <taxon>Ascomycota</taxon>
        <taxon>Pezizomycotina</taxon>
        <taxon>Leotiomycetes</taxon>
        <taxon>Helotiales</taxon>
        <taxon>Lachnaceae</taxon>
        <taxon>Lachnellula</taxon>
    </lineage>
</organism>